<keyword evidence="2" id="KW-0012">Acyltransferase</keyword>
<feature type="domain" description="N-acetyltransferase" evidence="3">
    <location>
        <begin position="38"/>
        <end position="187"/>
    </location>
</feature>
<dbReference type="InterPro" id="IPR050832">
    <property type="entry name" value="Bact_Acetyltransf"/>
</dbReference>
<comment type="caution">
    <text evidence="4">The sequence shown here is derived from an EMBL/GenBank/DDBJ whole genome shotgun (WGS) entry which is preliminary data.</text>
</comment>
<dbReference type="Pfam" id="PF00583">
    <property type="entry name" value="Acetyltransf_1"/>
    <property type="match status" value="1"/>
</dbReference>
<evidence type="ECO:0000259" key="3">
    <source>
        <dbReference type="PROSITE" id="PS51186"/>
    </source>
</evidence>
<organism evidence="4 5">
    <name type="scientific">Secundilactobacillus folii</name>
    <dbReference type="NCBI Taxonomy" id="2678357"/>
    <lineage>
        <taxon>Bacteria</taxon>
        <taxon>Bacillati</taxon>
        <taxon>Bacillota</taxon>
        <taxon>Bacilli</taxon>
        <taxon>Lactobacillales</taxon>
        <taxon>Lactobacillaceae</taxon>
        <taxon>Secundilactobacillus</taxon>
    </lineage>
</organism>
<dbReference type="NCBIfam" id="TIGR01575">
    <property type="entry name" value="rimI"/>
    <property type="match status" value="1"/>
</dbReference>
<dbReference type="PANTHER" id="PTHR43877">
    <property type="entry name" value="AMINOALKYLPHOSPHONATE N-ACETYLTRANSFERASE-RELATED-RELATED"/>
    <property type="match status" value="1"/>
</dbReference>
<dbReference type="Proteomes" id="UP000466388">
    <property type="component" value="Unassembled WGS sequence"/>
</dbReference>
<dbReference type="InterPro" id="IPR006464">
    <property type="entry name" value="AcTrfase_RimI/Ard1"/>
</dbReference>
<dbReference type="GO" id="GO:0008080">
    <property type="term" value="F:N-acetyltransferase activity"/>
    <property type="evidence" value="ECO:0007669"/>
    <property type="project" value="InterPro"/>
</dbReference>
<dbReference type="EMBL" id="WNJO01000007">
    <property type="protein sequence ID" value="MTV82403.1"/>
    <property type="molecule type" value="Genomic_DNA"/>
</dbReference>
<dbReference type="SUPFAM" id="SSF55729">
    <property type="entry name" value="Acyl-CoA N-acyltransferases (Nat)"/>
    <property type="match status" value="1"/>
</dbReference>
<accession>A0A7X2XVE7</accession>
<gene>
    <name evidence="4" type="primary">rimI</name>
    <name evidence="4" type="ORF">GM612_07020</name>
</gene>
<name>A0A7X2XVE7_9LACO</name>
<dbReference type="PROSITE" id="PS51186">
    <property type="entry name" value="GNAT"/>
    <property type="match status" value="1"/>
</dbReference>
<dbReference type="CDD" id="cd04301">
    <property type="entry name" value="NAT_SF"/>
    <property type="match status" value="1"/>
</dbReference>
<reference evidence="4 5" key="1">
    <citation type="submission" date="2019-11" db="EMBL/GenBank/DDBJ databases">
        <title>Lactobacillus sp. nov. CRM56-3, isolated from fermented tea leaves.</title>
        <authorList>
            <person name="Phuengjayaem S."/>
            <person name="Tanasupawat S."/>
        </authorList>
    </citation>
    <scope>NUCLEOTIDE SEQUENCE [LARGE SCALE GENOMIC DNA]</scope>
    <source>
        <strain evidence="4 5">CRM56-3</strain>
    </source>
</reference>
<keyword evidence="1 4" id="KW-0808">Transferase</keyword>
<evidence type="ECO:0000313" key="5">
    <source>
        <dbReference type="Proteomes" id="UP000466388"/>
    </source>
</evidence>
<dbReference type="InterPro" id="IPR016181">
    <property type="entry name" value="Acyl_CoA_acyltransferase"/>
</dbReference>
<dbReference type="InterPro" id="IPR000182">
    <property type="entry name" value="GNAT_dom"/>
</dbReference>
<dbReference type="PANTHER" id="PTHR43877:SF2">
    <property type="entry name" value="AMINOALKYLPHOSPHONATE N-ACETYLTRANSFERASE-RELATED"/>
    <property type="match status" value="1"/>
</dbReference>
<evidence type="ECO:0000313" key="4">
    <source>
        <dbReference type="EMBL" id="MTV82403.1"/>
    </source>
</evidence>
<dbReference type="Gene3D" id="3.40.630.30">
    <property type="match status" value="1"/>
</dbReference>
<evidence type="ECO:0000256" key="1">
    <source>
        <dbReference type="ARBA" id="ARBA00022679"/>
    </source>
</evidence>
<protein>
    <submittedName>
        <fullName evidence="4">Ribosomal-protein-alanine N-acetyltransferase</fullName>
    </submittedName>
</protein>
<proteinExistence type="predicted"/>
<dbReference type="RefSeq" id="WP_155431677.1">
    <property type="nucleotide sequence ID" value="NZ_WNJO01000007.1"/>
</dbReference>
<evidence type="ECO:0000256" key="2">
    <source>
        <dbReference type="ARBA" id="ARBA00023315"/>
    </source>
</evidence>
<sequence length="194" mass="22384">MLKKFKHWYQRMFQVQDAKYQDVLDIKNHEVHIQNVAYFLAKAQFTDIPEMLGIERAVYGGKTPWDSAAFASELRRQTDRLYLVLRRHDRLLAFIGCTFNDDKSDAHITNIAVVPDFQNRGLGHFLIAIMIKKARQLGLSQVSLEVRLSNVRAQALYQDLGFEKAGIKKGYYFGDHEDAVDMILTTGETRDDDL</sequence>
<keyword evidence="5" id="KW-1185">Reference proteome</keyword>
<dbReference type="AlphaFoldDB" id="A0A7X2XVE7"/>